<dbReference type="PANTHER" id="PTHR31907">
    <property type="entry name" value="MLP-LIKE PROTEIN 423"/>
    <property type="match status" value="1"/>
</dbReference>
<sequence length="154" mass="16994">MGLAGKLDVEVEVKSQADKFWRGIRNSADLFPDAFPDQYKSIETVEGDGKSVGSVRLIKYAQGVPLVTFVKEKIESLDEPNLSVGYSVIEGELVNFYKSFKATLQVLPKNGGEGAVVKWGVEYEKANDEVPEPNLIVDTAIKTFAGFDEYLLKN</sequence>
<dbReference type="SMR" id="A0A843UUL7"/>
<dbReference type="GO" id="GO:0004864">
    <property type="term" value="F:protein phosphatase inhibitor activity"/>
    <property type="evidence" value="ECO:0007669"/>
    <property type="project" value="InterPro"/>
</dbReference>
<dbReference type="GO" id="GO:0009738">
    <property type="term" value="P:abscisic acid-activated signaling pathway"/>
    <property type="evidence" value="ECO:0007669"/>
    <property type="project" value="InterPro"/>
</dbReference>
<dbReference type="FunFam" id="3.30.530.20:FF:000007">
    <property type="entry name" value="Major pollen allergen Bet v 1-A"/>
    <property type="match status" value="1"/>
</dbReference>
<dbReference type="AlphaFoldDB" id="A0A843UUL7"/>
<dbReference type="Proteomes" id="UP000652761">
    <property type="component" value="Unassembled WGS sequence"/>
</dbReference>
<accession>A0A843UUL7</accession>
<dbReference type="InterPro" id="IPR051761">
    <property type="entry name" value="MLP-like_ligand-binding"/>
</dbReference>
<dbReference type="Gene3D" id="3.30.530.20">
    <property type="match status" value="1"/>
</dbReference>
<comment type="similarity">
    <text evidence="1">Belongs to the BetVI family.</text>
</comment>
<dbReference type="EMBL" id="NMUH01000885">
    <property type="protein sequence ID" value="MQL86226.1"/>
    <property type="molecule type" value="Genomic_DNA"/>
</dbReference>
<dbReference type="OrthoDB" id="1858121at2759"/>
<gene>
    <name evidence="3" type="ORF">Taro_018757</name>
</gene>
<dbReference type="InterPro" id="IPR000916">
    <property type="entry name" value="Bet_v_I/MLP"/>
</dbReference>
<dbReference type="SMART" id="SM01037">
    <property type="entry name" value="Bet_v_1"/>
    <property type="match status" value="1"/>
</dbReference>
<name>A0A843UUL7_COLES</name>
<dbReference type="SUPFAM" id="SSF55961">
    <property type="entry name" value="Bet v1-like"/>
    <property type="match status" value="1"/>
</dbReference>
<evidence type="ECO:0000313" key="3">
    <source>
        <dbReference type="EMBL" id="MQL86226.1"/>
    </source>
</evidence>
<dbReference type="Pfam" id="PF00407">
    <property type="entry name" value="Bet_v_1"/>
    <property type="match status" value="1"/>
</dbReference>
<reference evidence="3" key="1">
    <citation type="submission" date="2017-07" db="EMBL/GenBank/DDBJ databases">
        <title>Taro Niue Genome Assembly and Annotation.</title>
        <authorList>
            <person name="Atibalentja N."/>
            <person name="Keating K."/>
            <person name="Fields C.J."/>
        </authorList>
    </citation>
    <scope>NUCLEOTIDE SEQUENCE</scope>
    <source>
        <strain evidence="3">Niue_2</strain>
        <tissue evidence="3">Leaf</tissue>
    </source>
</reference>
<organism evidence="3 4">
    <name type="scientific">Colocasia esculenta</name>
    <name type="common">Wild taro</name>
    <name type="synonym">Arum esculentum</name>
    <dbReference type="NCBI Taxonomy" id="4460"/>
    <lineage>
        <taxon>Eukaryota</taxon>
        <taxon>Viridiplantae</taxon>
        <taxon>Streptophyta</taxon>
        <taxon>Embryophyta</taxon>
        <taxon>Tracheophyta</taxon>
        <taxon>Spermatophyta</taxon>
        <taxon>Magnoliopsida</taxon>
        <taxon>Liliopsida</taxon>
        <taxon>Araceae</taxon>
        <taxon>Aroideae</taxon>
        <taxon>Colocasieae</taxon>
        <taxon>Colocasia</taxon>
    </lineage>
</organism>
<dbReference type="GO" id="GO:0038023">
    <property type="term" value="F:signaling receptor activity"/>
    <property type="evidence" value="ECO:0007669"/>
    <property type="project" value="InterPro"/>
</dbReference>
<dbReference type="PRINTS" id="PR00634">
    <property type="entry name" value="BETALLERGEN"/>
</dbReference>
<dbReference type="GO" id="GO:0010427">
    <property type="term" value="F:abscisic acid binding"/>
    <property type="evidence" value="ECO:0007669"/>
    <property type="project" value="InterPro"/>
</dbReference>
<comment type="caution">
    <text evidence="3">The sequence shown here is derived from an EMBL/GenBank/DDBJ whole genome shotgun (WGS) entry which is preliminary data.</text>
</comment>
<keyword evidence="4" id="KW-1185">Reference proteome</keyword>
<evidence type="ECO:0000313" key="4">
    <source>
        <dbReference type="Proteomes" id="UP000652761"/>
    </source>
</evidence>
<dbReference type="InterPro" id="IPR024949">
    <property type="entry name" value="Bet_v_I_allergen"/>
</dbReference>
<dbReference type="InterPro" id="IPR023393">
    <property type="entry name" value="START-like_dom_sf"/>
</dbReference>
<dbReference type="CDD" id="cd07816">
    <property type="entry name" value="Bet_v1-like"/>
    <property type="match status" value="1"/>
</dbReference>
<dbReference type="GO" id="GO:0006952">
    <property type="term" value="P:defense response"/>
    <property type="evidence" value="ECO:0007669"/>
    <property type="project" value="InterPro"/>
</dbReference>
<protein>
    <recommendedName>
        <fullName evidence="2">Bet v I/Major latex protein domain-containing protein</fullName>
    </recommendedName>
</protein>
<evidence type="ECO:0000256" key="1">
    <source>
        <dbReference type="ARBA" id="ARBA00009744"/>
    </source>
</evidence>
<feature type="domain" description="Bet v I/Major latex protein" evidence="2">
    <location>
        <begin position="2"/>
        <end position="154"/>
    </location>
</feature>
<evidence type="ECO:0000259" key="2">
    <source>
        <dbReference type="SMART" id="SM01037"/>
    </source>
</evidence>
<proteinExistence type="inferred from homology"/>